<reference evidence="8" key="1">
    <citation type="submission" date="2019-11" db="EMBL/GenBank/DDBJ databases">
        <title>Genomic insights into an expanded diversity of filamentous marine cyanobacteria reveals the extraordinary biosynthetic potential of Moorea and Okeania.</title>
        <authorList>
            <person name="Ferreira Leao T."/>
            <person name="Wang M."/>
            <person name="Moss N."/>
            <person name="Da Silva R."/>
            <person name="Sanders J."/>
            <person name="Nurk S."/>
            <person name="Gurevich A."/>
            <person name="Humphrey G."/>
            <person name="Reher R."/>
            <person name="Zhu Q."/>
            <person name="Belda-Ferre P."/>
            <person name="Glukhov E."/>
            <person name="Rex R."/>
            <person name="Dorrestein P.C."/>
            <person name="Knight R."/>
            <person name="Pevzner P."/>
            <person name="Gerwick W.H."/>
            <person name="Gerwick L."/>
        </authorList>
    </citation>
    <scope>NUCLEOTIDE SEQUENCE</scope>
    <source>
        <strain evidence="8">SIO1C4</strain>
    </source>
</reference>
<evidence type="ECO:0000256" key="4">
    <source>
        <dbReference type="ARBA" id="ARBA00022989"/>
    </source>
</evidence>
<evidence type="ECO:0000256" key="1">
    <source>
        <dbReference type="ARBA" id="ARBA00004651"/>
    </source>
</evidence>
<comment type="subcellular location">
    <subcellularLocation>
        <location evidence="1">Cell membrane</location>
        <topology evidence="1">Multi-pass membrane protein</topology>
    </subcellularLocation>
</comment>
<dbReference type="PANTHER" id="PTHR14939:SF5">
    <property type="entry name" value="F-BOX ONLY PROTEIN 22"/>
    <property type="match status" value="1"/>
</dbReference>
<dbReference type="AlphaFoldDB" id="A0A6B3NI03"/>
<accession>A0A6B3NI03</accession>
<evidence type="ECO:0000313" key="8">
    <source>
        <dbReference type="EMBL" id="NER30485.1"/>
    </source>
</evidence>
<evidence type="ECO:0008006" key="9">
    <source>
        <dbReference type="Google" id="ProtNLM"/>
    </source>
</evidence>
<proteinExistence type="predicted"/>
<comment type="caution">
    <text evidence="8">The sequence shown here is derived from an EMBL/GenBank/DDBJ whole genome shotgun (WGS) entry which is preliminary data.</text>
</comment>
<keyword evidence="5" id="KW-0472">Membrane</keyword>
<sequence length="423" mass="45667">MANPIKWVNALSTRPSLEAAVAEVVECVLKSLPTPADLGLVFISSAYASEYSRVIPLLKEYLSVPVLIGCGGGGVVGMNAQGEAREIVGEPAISLSLAHLPNVNVHSFHILADQLPDLDSSPDAWVKLIGVSPADQPQFILLADPFSSGVNDLLRGLDFAYPGSIKLGGLASASAIGLQSGLFYFSEQKPNSTTLYREGIVGIALSGNIILETIVAQGCRPIGQIYQVTHGERNIMLELAIEDNKEAKSCDPQPRPPLEVLRDLIQSLSDGDRQLAQHSLFVGIARDEFKQQLNQGDFLIRNMLGVDPRVGAIAIGDRVRPGQRIQFHLRDARTSAEDLELLLKAYRQDPAKSTEVAGALMFSCLGRGEGLYGEPDFDSKMFCHYLSQVQLGGFFCNGEIGPVGDTTFLHGYTSVFGICRTKE</sequence>
<dbReference type="InterPro" id="IPR016741">
    <property type="entry name" value="UCP018953"/>
</dbReference>
<dbReference type="PANTHER" id="PTHR14939">
    <property type="entry name" value="F-BOX ONLY PROTEIN 22"/>
    <property type="match status" value="1"/>
</dbReference>
<dbReference type="Pfam" id="PF10442">
    <property type="entry name" value="FIST_C"/>
    <property type="match status" value="1"/>
</dbReference>
<dbReference type="SMART" id="SM01204">
    <property type="entry name" value="FIST_C"/>
    <property type="match status" value="1"/>
</dbReference>
<dbReference type="InterPro" id="IPR019494">
    <property type="entry name" value="FIST_C"/>
</dbReference>
<evidence type="ECO:0000259" key="6">
    <source>
        <dbReference type="SMART" id="SM00897"/>
    </source>
</evidence>
<dbReference type="PIRSF" id="PIRSF018953">
    <property type="entry name" value="UCP018953"/>
    <property type="match status" value="1"/>
</dbReference>
<keyword evidence="3" id="KW-0812">Transmembrane</keyword>
<protein>
    <recommendedName>
        <fullName evidence="9">Histidine kinase</fullName>
    </recommendedName>
</protein>
<organism evidence="8">
    <name type="scientific">Symploca sp. SIO1C4</name>
    <dbReference type="NCBI Taxonomy" id="2607765"/>
    <lineage>
        <taxon>Bacteria</taxon>
        <taxon>Bacillati</taxon>
        <taxon>Cyanobacteriota</taxon>
        <taxon>Cyanophyceae</taxon>
        <taxon>Coleofasciculales</taxon>
        <taxon>Coleofasciculaceae</taxon>
        <taxon>Symploca</taxon>
    </lineage>
</organism>
<feature type="domain" description="FIST C-domain" evidence="7">
    <location>
        <begin position="257"/>
        <end position="403"/>
    </location>
</feature>
<gene>
    <name evidence="8" type="ORF">F6J89_23410</name>
</gene>
<keyword evidence="4" id="KW-1133">Transmembrane helix</keyword>
<evidence type="ECO:0000256" key="2">
    <source>
        <dbReference type="ARBA" id="ARBA00022475"/>
    </source>
</evidence>
<feature type="domain" description="FIST" evidence="6">
    <location>
        <begin position="35"/>
        <end position="243"/>
    </location>
</feature>
<keyword evidence="2" id="KW-1003">Cell membrane</keyword>
<name>A0A6B3NI03_9CYAN</name>
<dbReference type="InterPro" id="IPR013702">
    <property type="entry name" value="FIST_domain_N"/>
</dbReference>
<dbReference type="SMART" id="SM00897">
    <property type="entry name" value="FIST"/>
    <property type="match status" value="1"/>
</dbReference>
<evidence type="ECO:0000259" key="7">
    <source>
        <dbReference type="SMART" id="SM01204"/>
    </source>
</evidence>
<dbReference type="EMBL" id="JAAHFQ010000569">
    <property type="protein sequence ID" value="NER30485.1"/>
    <property type="molecule type" value="Genomic_DNA"/>
</dbReference>
<dbReference type="Pfam" id="PF08495">
    <property type="entry name" value="FIST"/>
    <property type="match status" value="1"/>
</dbReference>
<dbReference type="GO" id="GO:0005886">
    <property type="term" value="C:plasma membrane"/>
    <property type="evidence" value="ECO:0007669"/>
    <property type="project" value="UniProtKB-SubCell"/>
</dbReference>
<evidence type="ECO:0000256" key="3">
    <source>
        <dbReference type="ARBA" id="ARBA00022692"/>
    </source>
</evidence>
<evidence type="ECO:0000256" key="5">
    <source>
        <dbReference type="ARBA" id="ARBA00023136"/>
    </source>
</evidence>